<dbReference type="Pfam" id="PF00905">
    <property type="entry name" value="Transpeptidase"/>
    <property type="match status" value="1"/>
</dbReference>
<keyword evidence="5" id="KW-1185">Reference proteome</keyword>
<evidence type="ECO:0000259" key="3">
    <source>
        <dbReference type="Pfam" id="PF21922"/>
    </source>
</evidence>
<organism evidence="4 5">
    <name type="scientific">Streptomyces pactum</name>
    <dbReference type="NCBI Taxonomy" id="68249"/>
    <lineage>
        <taxon>Bacteria</taxon>
        <taxon>Bacillati</taxon>
        <taxon>Actinomycetota</taxon>
        <taxon>Actinomycetes</taxon>
        <taxon>Kitasatosporales</taxon>
        <taxon>Streptomycetaceae</taxon>
        <taxon>Streptomyces</taxon>
    </lineage>
</organism>
<feature type="domain" description="Penicillin binding protein A dimerisation" evidence="3">
    <location>
        <begin position="52"/>
        <end position="135"/>
    </location>
</feature>
<dbReference type="PANTHER" id="PTHR30627">
    <property type="entry name" value="PEPTIDOGLYCAN D,D-TRANSPEPTIDASE"/>
    <property type="match status" value="1"/>
</dbReference>
<dbReference type="RefSeq" id="WP_197989974.1">
    <property type="nucleotide sequence ID" value="NZ_JACYXC010000001.1"/>
</dbReference>
<dbReference type="Pfam" id="PF21922">
    <property type="entry name" value="PBP_dimer_2"/>
    <property type="match status" value="1"/>
</dbReference>
<feature type="domain" description="Penicillin-binding protein transpeptidase" evidence="2">
    <location>
        <begin position="156"/>
        <end position="481"/>
    </location>
</feature>
<dbReference type="InterPro" id="IPR001460">
    <property type="entry name" value="PCN-bd_Tpept"/>
</dbReference>
<dbReference type="Gene3D" id="3.90.1310.10">
    <property type="entry name" value="Penicillin-binding protein 2a (Domain 2)"/>
    <property type="match status" value="1"/>
</dbReference>
<gene>
    <name evidence="4" type="ORF">IHE55_18090</name>
</gene>
<accession>A0ABS0NN13</accession>
<comment type="caution">
    <text evidence="4">The sequence shown here is derived from an EMBL/GenBank/DDBJ whole genome shotgun (WGS) entry which is preliminary data.</text>
</comment>
<sequence length="487" mass="52489">MNRPIRHIAVFSGLLVLALLLRTTWLQFHRAEALADHDRNFRVKIDAYAQPRGDIIVGGRPITGSVKTGGINFAYKRVFKQGEMYAPVTGYSSQTYGANHLEKLNEKLLSGTDDRLFLQRTLGMFTGDKRRGGDVVTTINPKAQKAAFEGLGDRTGAVVAIEPDTGKILALASTPSYDPSDFAGSSDKDVAAWDRLQKDKRKPMTNRALKEVYPPGSTFKVITAAAALENGKYSDIDAPTESPDPWTMPDTNRVLPNHSPTAPCKNASLNVAMQHSCNNVYGKVSADLGKDTMRETAEKFGFNDPEVDTPVRAAESVFPEEMDRPQTAMSGIGQSSVVATPLQIAMMTAAVANDGTLMKPYLVEELRDADLDTVEKYEPQVMSEAVSEETAAKLQKMMEDTAEKGTGRPGRIPGVTVGAKTGTAQRGVDNSIPPLAWFISYAKKGDGSPVAVAVMIDPDDSIPRDQISGGGLAGPIAQKVMRAVLAD</sequence>
<evidence type="ECO:0000259" key="2">
    <source>
        <dbReference type="Pfam" id="PF00905"/>
    </source>
</evidence>
<dbReference type="PANTHER" id="PTHR30627:SF24">
    <property type="entry name" value="PENICILLIN-BINDING PROTEIN 4B"/>
    <property type="match status" value="1"/>
</dbReference>
<dbReference type="Gene3D" id="3.40.710.10">
    <property type="entry name" value="DD-peptidase/beta-lactamase superfamily"/>
    <property type="match status" value="1"/>
</dbReference>
<evidence type="ECO:0000313" key="5">
    <source>
        <dbReference type="Proteomes" id="UP000807371"/>
    </source>
</evidence>
<evidence type="ECO:0000313" key="4">
    <source>
        <dbReference type="EMBL" id="MBH5336581.1"/>
    </source>
</evidence>
<dbReference type="EMBL" id="JACYXC010000001">
    <property type="protein sequence ID" value="MBH5336581.1"/>
    <property type="molecule type" value="Genomic_DNA"/>
</dbReference>
<dbReference type="Proteomes" id="UP000807371">
    <property type="component" value="Unassembled WGS sequence"/>
</dbReference>
<feature type="region of interest" description="Disordered" evidence="1">
    <location>
        <begin position="234"/>
        <end position="261"/>
    </location>
</feature>
<dbReference type="SUPFAM" id="SSF56601">
    <property type="entry name" value="beta-lactamase/transpeptidase-like"/>
    <property type="match status" value="1"/>
</dbReference>
<protein>
    <submittedName>
        <fullName evidence="4">Penicillin-binding protein 2</fullName>
    </submittedName>
</protein>
<reference evidence="4 5" key="1">
    <citation type="submission" date="2020-09" db="EMBL/GenBank/DDBJ databases">
        <title>Biosynthesis of the nuclear factor of activated T cells inhibitor NFAT-133 and its congeners in Streptomyces pactum.</title>
        <authorList>
            <person name="Zhou W."/>
            <person name="Posri P."/>
            <person name="Abugrain M.E."/>
            <person name="Weisberg A.J."/>
            <person name="Chang J.H."/>
            <person name="Mahmud T."/>
        </authorList>
    </citation>
    <scope>NUCLEOTIDE SEQUENCE [LARGE SCALE GENOMIC DNA]</scope>
    <source>
        <strain evidence="4 5">ATCC 27456</strain>
    </source>
</reference>
<proteinExistence type="predicted"/>
<name>A0ABS0NN13_9ACTN</name>
<dbReference type="InterPro" id="IPR012338">
    <property type="entry name" value="Beta-lactam/transpept-like"/>
</dbReference>
<dbReference type="InterPro" id="IPR054120">
    <property type="entry name" value="PBPA_dimer"/>
</dbReference>
<evidence type="ECO:0000256" key="1">
    <source>
        <dbReference type="SAM" id="MobiDB-lite"/>
    </source>
</evidence>
<dbReference type="InterPro" id="IPR050515">
    <property type="entry name" value="Beta-lactam/transpept"/>
</dbReference>